<sequence>MFARALCARRALVPRQCAHITRSRSVSSSSTWKAATATQSTPDGPAISETNRAEVTMQRFWKDVGISPEDNAFCVTLDDRSLKTPSGNTLLIPKQKTLLATLIAAEWDSQEKVLKPHALPMTSLAARAIDALADKPTREEVCDALVKYVDTDTISFYQDDPPPLVKLQAKHWDPLLAWLNETHGVELEKAGSILFHVQSNATKDKLRAVIQGFDAWQLAAMERATYATKSFVIALALVTKHITVEEAALAASVEVNSQIERWGEVEDTHDVDYQDVRRQLGSVACLLSNV</sequence>
<keyword evidence="2" id="KW-1185">Reference proteome</keyword>
<name>A0ACD3B2H0_9AGAR</name>
<gene>
    <name evidence="1" type="ORF">BDN72DRAFT_895011</name>
</gene>
<proteinExistence type="predicted"/>
<evidence type="ECO:0000313" key="2">
    <source>
        <dbReference type="Proteomes" id="UP000308600"/>
    </source>
</evidence>
<dbReference type="EMBL" id="ML208288">
    <property type="protein sequence ID" value="TFK72183.1"/>
    <property type="molecule type" value="Genomic_DNA"/>
</dbReference>
<dbReference type="Proteomes" id="UP000308600">
    <property type="component" value="Unassembled WGS sequence"/>
</dbReference>
<evidence type="ECO:0000313" key="1">
    <source>
        <dbReference type="EMBL" id="TFK72183.1"/>
    </source>
</evidence>
<organism evidence="1 2">
    <name type="scientific">Pluteus cervinus</name>
    <dbReference type="NCBI Taxonomy" id="181527"/>
    <lineage>
        <taxon>Eukaryota</taxon>
        <taxon>Fungi</taxon>
        <taxon>Dikarya</taxon>
        <taxon>Basidiomycota</taxon>
        <taxon>Agaricomycotina</taxon>
        <taxon>Agaricomycetes</taxon>
        <taxon>Agaricomycetidae</taxon>
        <taxon>Agaricales</taxon>
        <taxon>Pluteineae</taxon>
        <taxon>Pluteaceae</taxon>
        <taxon>Pluteus</taxon>
    </lineage>
</organism>
<accession>A0ACD3B2H0</accession>
<protein>
    <submittedName>
        <fullName evidence="1">ATP12-domain-containing protein</fullName>
    </submittedName>
</protein>
<reference evidence="1 2" key="1">
    <citation type="journal article" date="2019" name="Nat. Ecol. Evol.">
        <title>Megaphylogeny resolves global patterns of mushroom evolution.</title>
        <authorList>
            <person name="Varga T."/>
            <person name="Krizsan K."/>
            <person name="Foldi C."/>
            <person name="Dima B."/>
            <person name="Sanchez-Garcia M."/>
            <person name="Sanchez-Ramirez S."/>
            <person name="Szollosi G.J."/>
            <person name="Szarkandi J.G."/>
            <person name="Papp V."/>
            <person name="Albert L."/>
            <person name="Andreopoulos W."/>
            <person name="Angelini C."/>
            <person name="Antonin V."/>
            <person name="Barry K.W."/>
            <person name="Bougher N.L."/>
            <person name="Buchanan P."/>
            <person name="Buyck B."/>
            <person name="Bense V."/>
            <person name="Catcheside P."/>
            <person name="Chovatia M."/>
            <person name="Cooper J."/>
            <person name="Damon W."/>
            <person name="Desjardin D."/>
            <person name="Finy P."/>
            <person name="Geml J."/>
            <person name="Haridas S."/>
            <person name="Hughes K."/>
            <person name="Justo A."/>
            <person name="Karasinski D."/>
            <person name="Kautmanova I."/>
            <person name="Kiss B."/>
            <person name="Kocsube S."/>
            <person name="Kotiranta H."/>
            <person name="LaButti K.M."/>
            <person name="Lechner B.E."/>
            <person name="Liimatainen K."/>
            <person name="Lipzen A."/>
            <person name="Lukacs Z."/>
            <person name="Mihaltcheva S."/>
            <person name="Morgado L.N."/>
            <person name="Niskanen T."/>
            <person name="Noordeloos M.E."/>
            <person name="Ohm R.A."/>
            <person name="Ortiz-Santana B."/>
            <person name="Ovrebo C."/>
            <person name="Racz N."/>
            <person name="Riley R."/>
            <person name="Savchenko A."/>
            <person name="Shiryaev A."/>
            <person name="Soop K."/>
            <person name="Spirin V."/>
            <person name="Szebenyi C."/>
            <person name="Tomsovsky M."/>
            <person name="Tulloss R.E."/>
            <person name="Uehling J."/>
            <person name="Grigoriev I.V."/>
            <person name="Vagvolgyi C."/>
            <person name="Papp T."/>
            <person name="Martin F.M."/>
            <person name="Miettinen O."/>
            <person name="Hibbett D.S."/>
            <person name="Nagy L.G."/>
        </authorList>
    </citation>
    <scope>NUCLEOTIDE SEQUENCE [LARGE SCALE GENOMIC DNA]</scope>
    <source>
        <strain evidence="1 2">NL-1719</strain>
    </source>
</reference>